<keyword evidence="2" id="KW-1185">Reference proteome</keyword>
<gene>
    <name evidence="1" type="ORF">GCM10007100_29410</name>
</gene>
<evidence type="ECO:0000313" key="2">
    <source>
        <dbReference type="Proteomes" id="UP000644507"/>
    </source>
</evidence>
<dbReference type="Proteomes" id="UP000644507">
    <property type="component" value="Unassembled WGS sequence"/>
</dbReference>
<evidence type="ECO:0000313" key="1">
    <source>
        <dbReference type="EMBL" id="GHC60242.1"/>
    </source>
</evidence>
<reference evidence="1" key="1">
    <citation type="journal article" date="2014" name="Int. J. Syst. Evol. Microbiol.">
        <title>Complete genome sequence of Corynebacterium casei LMG S-19264T (=DSM 44701T), isolated from a smear-ripened cheese.</title>
        <authorList>
            <consortium name="US DOE Joint Genome Institute (JGI-PGF)"/>
            <person name="Walter F."/>
            <person name="Albersmeier A."/>
            <person name="Kalinowski J."/>
            <person name="Ruckert C."/>
        </authorList>
    </citation>
    <scope>NUCLEOTIDE SEQUENCE</scope>
    <source>
        <strain evidence="1">KCTC 12988</strain>
    </source>
</reference>
<sequence>MQNSSSVDFFMHLRLSDDEFQTLIDMVSLAGEVASLNQKPGSEDHLASFASLEDKILERAQAQGYADIIEVDPDTNNHRVTAEYQAQSYIQECIDEMRNEIFWEELSFRLAEREVIRAKGQDAYLSLSDEERMHVIAPRQQRFWEGFSKNGLDQVHLIAPPGQG</sequence>
<accession>A0A918TRK8</accession>
<name>A0A918TRK8_9BACT</name>
<dbReference type="AlphaFoldDB" id="A0A918TRK8"/>
<dbReference type="EMBL" id="BMXI01000013">
    <property type="protein sequence ID" value="GHC60242.1"/>
    <property type="molecule type" value="Genomic_DNA"/>
</dbReference>
<comment type="caution">
    <text evidence="1">The sequence shown here is derived from an EMBL/GenBank/DDBJ whole genome shotgun (WGS) entry which is preliminary data.</text>
</comment>
<proteinExistence type="predicted"/>
<protein>
    <submittedName>
        <fullName evidence="1">Uncharacterized protein</fullName>
    </submittedName>
</protein>
<organism evidence="1 2">
    <name type="scientific">Roseibacillus persicicus</name>
    <dbReference type="NCBI Taxonomy" id="454148"/>
    <lineage>
        <taxon>Bacteria</taxon>
        <taxon>Pseudomonadati</taxon>
        <taxon>Verrucomicrobiota</taxon>
        <taxon>Verrucomicrobiia</taxon>
        <taxon>Verrucomicrobiales</taxon>
        <taxon>Verrucomicrobiaceae</taxon>
        <taxon>Roseibacillus</taxon>
    </lineage>
</organism>
<dbReference type="RefSeq" id="WP_308988532.1">
    <property type="nucleotide sequence ID" value="NZ_CP151838.1"/>
</dbReference>
<reference evidence="1" key="2">
    <citation type="submission" date="2020-09" db="EMBL/GenBank/DDBJ databases">
        <authorList>
            <person name="Sun Q."/>
            <person name="Kim S."/>
        </authorList>
    </citation>
    <scope>NUCLEOTIDE SEQUENCE</scope>
    <source>
        <strain evidence="1">KCTC 12988</strain>
    </source>
</reference>